<name>U2RA71_EUBRA</name>
<evidence type="ECO:0000256" key="6">
    <source>
        <dbReference type="PROSITE-ProRule" id="PRU00182"/>
    </source>
</evidence>
<comment type="similarity">
    <text evidence="2">Belongs to the pseudouridine synthase RluA family.</text>
</comment>
<dbReference type="Pfam" id="PF00849">
    <property type="entry name" value="PseudoU_synth_2"/>
    <property type="match status" value="1"/>
</dbReference>
<accession>U2RA71</accession>
<dbReference type="InterPro" id="IPR050188">
    <property type="entry name" value="RluA_PseudoU_synthase"/>
</dbReference>
<comment type="caution">
    <text evidence="8">The sequence shown here is derived from an EMBL/GenBank/DDBJ whole genome shotgun (WGS) entry which is preliminary data.</text>
</comment>
<dbReference type="EMBL" id="AWVJ01000050">
    <property type="protein sequence ID" value="ERK50473.1"/>
    <property type="molecule type" value="Genomic_DNA"/>
</dbReference>
<dbReference type="Gene3D" id="3.30.2350.10">
    <property type="entry name" value="Pseudouridine synthase"/>
    <property type="match status" value="1"/>
</dbReference>
<keyword evidence="9" id="KW-1185">Reference proteome</keyword>
<dbReference type="GO" id="GO:0003723">
    <property type="term" value="F:RNA binding"/>
    <property type="evidence" value="ECO:0007669"/>
    <property type="project" value="UniProtKB-KW"/>
</dbReference>
<evidence type="ECO:0000259" key="7">
    <source>
        <dbReference type="Pfam" id="PF00849"/>
    </source>
</evidence>
<evidence type="ECO:0000313" key="9">
    <source>
        <dbReference type="Proteomes" id="UP000016608"/>
    </source>
</evidence>
<dbReference type="PROSITE" id="PS50889">
    <property type="entry name" value="S4"/>
    <property type="match status" value="1"/>
</dbReference>
<dbReference type="GO" id="GO:0009982">
    <property type="term" value="F:pseudouridine synthase activity"/>
    <property type="evidence" value="ECO:0007669"/>
    <property type="project" value="InterPro"/>
</dbReference>
<evidence type="ECO:0000256" key="4">
    <source>
        <dbReference type="ARBA" id="ARBA00031870"/>
    </source>
</evidence>
<evidence type="ECO:0000256" key="5">
    <source>
        <dbReference type="ARBA" id="ARBA00033164"/>
    </source>
</evidence>
<dbReference type="InterPro" id="IPR006224">
    <property type="entry name" value="PsdUridine_synth_RluA-like_CS"/>
</dbReference>
<dbReference type="Gene3D" id="3.10.290.10">
    <property type="entry name" value="RNA-binding S4 domain"/>
    <property type="match status" value="1"/>
</dbReference>
<dbReference type="GO" id="GO:0000455">
    <property type="term" value="P:enzyme-directed rRNA pseudouridine synthesis"/>
    <property type="evidence" value="ECO:0007669"/>
    <property type="project" value="TreeGrafter"/>
</dbReference>
<keyword evidence="3" id="KW-0413">Isomerase</keyword>
<dbReference type="PANTHER" id="PTHR21600">
    <property type="entry name" value="MITOCHONDRIAL RNA PSEUDOURIDINE SYNTHASE"/>
    <property type="match status" value="1"/>
</dbReference>
<evidence type="ECO:0000256" key="2">
    <source>
        <dbReference type="ARBA" id="ARBA00010876"/>
    </source>
</evidence>
<proteinExistence type="inferred from homology"/>
<dbReference type="AlphaFoldDB" id="U2RA71"/>
<dbReference type="InterPro" id="IPR036986">
    <property type="entry name" value="S4_RNA-bd_sf"/>
</dbReference>
<sequence>MLMKEFSISSKEAGQRMDKYLFKILNQASKGFVYKMLRKKNIVLNDKKATGQEVLQTSDQIKIYLSDETFNKFASALAEAPMGKQTADLHSESAAAGPAAKMSTVHHPKPEIVYEDEDILILNKPVGILSQKAEKNDYSANEMVIDYLLESGQLTRAELRTFHPSICNRLDRNTSGLLIAGKTIRGLQEMAEALKSRSMQKYYRCLVAGQLTQDAHLKGYLSKNHQNNKVTVHKEAFADASYIETAYHPVKVYKNMTLLEVHLITGRSHQIRAHLASIGHPILGDGKYGDKKINQTVKDSCRIRSQLLHAYRMEFPDGRIVTAPEPASFARVQTKLAKEKR</sequence>
<dbReference type="PANTHER" id="PTHR21600:SF44">
    <property type="entry name" value="RIBOSOMAL LARGE SUBUNIT PSEUDOURIDINE SYNTHASE D"/>
    <property type="match status" value="1"/>
</dbReference>
<dbReference type="PROSITE" id="PS01129">
    <property type="entry name" value="PSI_RLU"/>
    <property type="match status" value="1"/>
</dbReference>
<protein>
    <recommendedName>
        <fullName evidence="4">RNA pseudouridylate synthase</fullName>
    </recommendedName>
    <alternativeName>
        <fullName evidence="5">RNA-uridine isomerase</fullName>
    </alternativeName>
</protein>
<reference evidence="8 9" key="1">
    <citation type="submission" date="2013-06" db="EMBL/GenBank/DDBJ databases">
        <authorList>
            <person name="Weinstock G."/>
            <person name="Sodergren E."/>
            <person name="Lobos E.A."/>
            <person name="Fulton L."/>
            <person name="Fulton R."/>
            <person name="Courtney L."/>
            <person name="Fronick C."/>
            <person name="O'Laughlin M."/>
            <person name="Godfrey J."/>
            <person name="Wilson R.M."/>
            <person name="Miner T."/>
            <person name="Farmer C."/>
            <person name="Delehaunty K."/>
            <person name="Cordes M."/>
            <person name="Minx P."/>
            <person name="Tomlinson C."/>
            <person name="Chen J."/>
            <person name="Wollam A."/>
            <person name="Pepin K.H."/>
            <person name="Bhonagiri V."/>
            <person name="Zhang X."/>
            <person name="Warren W."/>
            <person name="Mitreva M."/>
            <person name="Mardis E.R."/>
            <person name="Wilson R.K."/>
        </authorList>
    </citation>
    <scope>NUCLEOTIDE SEQUENCE [LARGE SCALE GENOMIC DNA]</scope>
    <source>
        <strain evidence="8 9">ATCC 29099</strain>
    </source>
</reference>
<gene>
    <name evidence="8" type="ORF">HMPREF0373_00735</name>
</gene>
<feature type="domain" description="Pseudouridine synthase RsuA/RluA-like" evidence="7">
    <location>
        <begin position="118"/>
        <end position="277"/>
    </location>
</feature>
<evidence type="ECO:0000256" key="3">
    <source>
        <dbReference type="ARBA" id="ARBA00023235"/>
    </source>
</evidence>
<evidence type="ECO:0000256" key="1">
    <source>
        <dbReference type="ARBA" id="ARBA00000073"/>
    </source>
</evidence>
<keyword evidence="6" id="KW-0694">RNA-binding</keyword>
<dbReference type="CDD" id="cd02869">
    <property type="entry name" value="PseudoU_synth_RluA_like"/>
    <property type="match status" value="1"/>
</dbReference>
<dbReference type="PATRIC" id="fig|1256908.3.peg.680"/>
<dbReference type="eggNOG" id="COG0564">
    <property type="taxonomic scope" value="Bacteria"/>
</dbReference>
<dbReference type="InterPro" id="IPR020103">
    <property type="entry name" value="PsdUridine_synth_cat_dom_sf"/>
</dbReference>
<dbReference type="Proteomes" id="UP000016608">
    <property type="component" value="Unassembled WGS sequence"/>
</dbReference>
<dbReference type="SUPFAM" id="SSF55120">
    <property type="entry name" value="Pseudouridine synthase"/>
    <property type="match status" value="1"/>
</dbReference>
<dbReference type="HOGENOM" id="CLU_016902_1_0_9"/>
<comment type="catalytic activity">
    <reaction evidence="1">
        <text>a uridine in RNA = a pseudouridine in RNA</text>
        <dbReference type="Rhea" id="RHEA:48348"/>
        <dbReference type="Rhea" id="RHEA-COMP:12068"/>
        <dbReference type="Rhea" id="RHEA-COMP:12069"/>
        <dbReference type="ChEBI" id="CHEBI:65314"/>
        <dbReference type="ChEBI" id="CHEBI:65315"/>
    </reaction>
</comment>
<evidence type="ECO:0000313" key="8">
    <source>
        <dbReference type="EMBL" id="ERK50473.1"/>
    </source>
</evidence>
<dbReference type="GO" id="GO:0140098">
    <property type="term" value="F:catalytic activity, acting on RNA"/>
    <property type="evidence" value="ECO:0007669"/>
    <property type="project" value="UniProtKB-ARBA"/>
</dbReference>
<organism evidence="8 9">
    <name type="scientific">Eubacterium ramulus ATCC 29099</name>
    <dbReference type="NCBI Taxonomy" id="1256908"/>
    <lineage>
        <taxon>Bacteria</taxon>
        <taxon>Bacillati</taxon>
        <taxon>Bacillota</taxon>
        <taxon>Clostridia</taxon>
        <taxon>Eubacteriales</taxon>
        <taxon>Eubacteriaceae</taxon>
        <taxon>Eubacterium</taxon>
    </lineage>
</organism>
<dbReference type="InterPro" id="IPR006145">
    <property type="entry name" value="PsdUridine_synth_RsuA/RluA"/>
</dbReference>